<evidence type="ECO:0000313" key="2">
    <source>
        <dbReference type="EMBL" id="TRM63417.1"/>
    </source>
</evidence>
<evidence type="ECO:0000256" key="1">
    <source>
        <dbReference type="SAM" id="MobiDB-lite"/>
    </source>
</evidence>
<keyword evidence="3" id="KW-1185">Reference proteome</keyword>
<evidence type="ECO:0008006" key="4">
    <source>
        <dbReference type="Google" id="ProtNLM"/>
    </source>
</evidence>
<evidence type="ECO:0000313" key="3">
    <source>
        <dbReference type="Proteomes" id="UP000320762"/>
    </source>
</evidence>
<dbReference type="AlphaFoldDB" id="A0A550CF28"/>
<organism evidence="2 3">
    <name type="scientific">Schizophyllum amplum</name>
    <dbReference type="NCBI Taxonomy" id="97359"/>
    <lineage>
        <taxon>Eukaryota</taxon>
        <taxon>Fungi</taxon>
        <taxon>Dikarya</taxon>
        <taxon>Basidiomycota</taxon>
        <taxon>Agaricomycotina</taxon>
        <taxon>Agaricomycetes</taxon>
        <taxon>Agaricomycetidae</taxon>
        <taxon>Agaricales</taxon>
        <taxon>Schizophyllaceae</taxon>
        <taxon>Schizophyllum</taxon>
    </lineage>
</organism>
<dbReference type="OrthoDB" id="3133596at2759"/>
<feature type="compositionally biased region" description="Low complexity" evidence="1">
    <location>
        <begin position="346"/>
        <end position="361"/>
    </location>
</feature>
<dbReference type="EMBL" id="VDMD01000009">
    <property type="protein sequence ID" value="TRM63417.1"/>
    <property type="molecule type" value="Genomic_DNA"/>
</dbReference>
<accession>A0A550CF28</accession>
<gene>
    <name evidence="2" type="ORF">BD626DRAFT_568822</name>
</gene>
<sequence>MPSRKRAARKRARKHDDRGRAVDAQSKALATPEDFDREAQNPPRAVRKRNTGGGTATAQSVDEAPQDSADEAASGRRNAHDAADHAMTTRSRALTLLLGHSRTLTKKEPPYKPLRSKAIGHITPPRNLIKGDPRPRAEDLEKVAPAGARCAFTKRDNGLLSIQVSHAADRATCLVDVRLLEVMLGMEHKSLNLNTRPNLMFLTAEIHSTYDRGFCVILPSLKILGILWQALTTKTVFRFTREGRDYIFVPLLHWGNNQASIQCWTEQPDGTVARQTHDPPFMTPIGEPVLPGFTLHCCPYFVVWKAYKTLSQPDVAVPDYAAAEAELVREIGDFMRAELNADDVVPASSPSAYSPPSSPAARMRTSAR</sequence>
<feature type="region of interest" description="Disordered" evidence="1">
    <location>
        <begin position="1"/>
        <end position="87"/>
    </location>
</feature>
<name>A0A550CF28_9AGAR</name>
<feature type="compositionally biased region" description="Basic residues" evidence="1">
    <location>
        <begin position="1"/>
        <end position="13"/>
    </location>
</feature>
<feature type="region of interest" description="Disordered" evidence="1">
    <location>
        <begin position="105"/>
        <end position="136"/>
    </location>
</feature>
<feature type="region of interest" description="Disordered" evidence="1">
    <location>
        <begin position="345"/>
        <end position="368"/>
    </location>
</feature>
<reference evidence="2 3" key="1">
    <citation type="journal article" date="2019" name="New Phytol.">
        <title>Comparative genomics reveals unique wood-decay strategies and fruiting body development in the Schizophyllaceae.</title>
        <authorList>
            <person name="Almasi E."/>
            <person name="Sahu N."/>
            <person name="Krizsan K."/>
            <person name="Balint B."/>
            <person name="Kovacs G.M."/>
            <person name="Kiss B."/>
            <person name="Cseklye J."/>
            <person name="Drula E."/>
            <person name="Henrissat B."/>
            <person name="Nagy I."/>
            <person name="Chovatia M."/>
            <person name="Adam C."/>
            <person name="LaButti K."/>
            <person name="Lipzen A."/>
            <person name="Riley R."/>
            <person name="Grigoriev I.V."/>
            <person name="Nagy L.G."/>
        </authorList>
    </citation>
    <scope>NUCLEOTIDE SEQUENCE [LARGE SCALE GENOMIC DNA]</scope>
    <source>
        <strain evidence="2 3">NL-1724</strain>
    </source>
</reference>
<dbReference type="Proteomes" id="UP000320762">
    <property type="component" value="Unassembled WGS sequence"/>
</dbReference>
<comment type="caution">
    <text evidence="2">The sequence shown here is derived from an EMBL/GenBank/DDBJ whole genome shotgun (WGS) entry which is preliminary data.</text>
</comment>
<proteinExistence type="predicted"/>
<dbReference type="STRING" id="97359.A0A550CF28"/>
<protein>
    <recommendedName>
        <fullName evidence="4">HNH nuclease domain-containing protein</fullName>
    </recommendedName>
</protein>